<dbReference type="Pfam" id="PF01103">
    <property type="entry name" value="Omp85"/>
    <property type="match status" value="1"/>
</dbReference>
<dbReference type="GO" id="GO:0019867">
    <property type="term" value="C:outer membrane"/>
    <property type="evidence" value="ECO:0007669"/>
    <property type="project" value="InterPro"/>
</dbReference>
<evidence type="ECO:0000256" key="4">
    <source>
        <dbReference type="ARBA" id="ARBA00023136"/>
    </source>
</evidence>
<gene>
    <name evidence="8" type="ORF">BN938_3041</name>
</gene>
<evidence type="ECO:0000256" key="3">
    <source>
        <dbReference type="ARBA" id="ARBA00022729"/>
    </source>
</evidence>
<reference evidence="8 9" key="1">
    <citation type="journal article" date="2015" name="Genome Announc.">
        <title>Complete Genome Sequence of the Novel Leech Symbiont Mucinivorans hirudinis M3T.</title>
        <authorList>
            <person name="Nelson M.C."/>
            <person name="Bomar L."/>
            <person name="Graf J."/>
        </authorList>
    </citation>
    <scope>NUCLEOTIDE SEQUENCE [LARGE SCALE GENOMIC DNA]</scope>
    <source>
        <strain evidence="9">M3</strain>
    </source>
</reference>
<dbReference type="Gene3D" id="2.40.160.50">
    <property type="entry name" value="membrane protein fhac: a member of the omp85/tpsb transporter family"/>
    <property type="match status" value="1"/>
</dbReference>
<dbReference type="Pfam" id="PF07244">
    <property type="entry name" value="POTRA"/>
    <property type="match status" value="1"/>
</dbReference>
<evidence type="ECO:0000256" key="5">
    <source>
        <dbReference type="ARBA" id="ARBA00023237"/>
    </source>
</evidence>
<accession>A0A060REH9</accession>
<dbReference type="AlphaFoldDB" id="A0A060REH9"/>
<dbReference type="InterPro" id="IPR000184">
    <property type="entry name" value="Bac_surfAg_D15"/>
</dbReference>
<dbReference type="PANTHER" id="PTHR12815:SF47">
    <property type="entry name" value="TRANSLOCATION AND ASSEMBLY MODULE SUBUNIT TAMA"/>
    <property type="match status" value="1"/>
</dbReference>
<comment type="subcellular location">
    <subcellularLocation>
        <location evidence="1">Membrane</location>
    </subcellularLocation>
</comment>
<protein>
    <submittedName>
        <fullName evidence="8">Uncharacterized protein</fullName>
    </submittedName>
</protein>
<keyword evidence="4" id="KW-0472">Membrane</keyword>
<evidence type="ECO:0000259" key="6">
    <source>
        <dbReference type="Pfam" id="PF01103"/>
    </source>
</evidence>
<keyword evidence="9" id="KW-1185">Reference proteome</keyword>
<evidence type="ECO:0000256" key="1">
    <source>
        <dbReference type="ARBA" id="ARBA00004370"/>
    </source>
</evidence>
<dbReference type="PATRIC" id="fig|1433126.3.peg.3008"/>
<keyword evidence="2" id="KW-0812">Transmembrane</keyword>
<dbReference type="Proteomes" id="UP000027616">
    <property type="component" value="Chromosome I"/>
</dbReference>
<evidence type="ECO:0000313" key="8">
    <source>
        <dbReference type="EMBL" id="CDN33103.1"/>
    </source>
</evidence>
<evidence type="ECO:0000313" key="9">
    <source>
        <dbReference type="Proteomes" id="UP000027616"/>
    </source>
</evidence>
<dbReference type="InterPro" id="IPR039910">
    <property type="entry name" value="D15-like"/>
</dbReference>
<dbReference type="EMBL" id="HG934468">
    <property type="protein sequence ID" value="CDN33103.1"/>
    <property type="molecule type" value="Genomic_DNA"/>
</dbReference>
<keyword evidence="3" id="KW-0732">Signal</keyword>
<proteinExistence type="predicted"/>
<dbReference type="PANTHER" id="PTHR12815">
    <property type="entry name" value="SORTING AND ASSEMBLY MACHINERY SAMM50 PROTEIN FAMILY MEMBER"/>
    <property type="match status" value="1"/>
</dbReference>
<dbReference type="InterPro" id="IPR010827">
    <property type="entry name" value="BamA/TamA_POTRA"/>
</dbReference>
<feature type="domain" description="Bacterial surface antigen (D15)" evidence="6">
    <location>
        <begin position="401"/>
        <end position="743"/>
    </location>
</feature>
<evidence type="ECO:0000256" key="2">
    <source>
        <dbReference type="ARBA" id="ARBA00022692"/>
    </source>
</evidence>
<sequence>MWSCNVTRYVPQDKYLLTKNFIEIQKSKGLDRKDIITTDQLSEYIKQRPNSRVLGIGFELGFYNLSDTSKNNWWQRLWREKIGAPPVIFDSVLMSESAQELDIYIHSRGYLNGKVSDSVVLKNRRAMVYYNVEQNKPYTISKLAYNIEDPFLRQILMSDTAKSLIKVGQIYQRLTLQRERERITNNLRNSGFYTFGNSFITYTARLSHTDNTVAITLDLKKRIDGFSTGGVAKYANHPIYRIGTIKVVSDFDPKTLIENIEVKYDSIECKGIKILYSGKLQIKPEVLAAAVRIAPNALYNQTTVQRTGDNLRNLGFPNTILFSPVVEQDYVTVTIPSVNDPDVHTTERLLNCLIQCTPPEKQSFTQNFEISTTAAFSGISLNLGYQNRNLLKGAENFMVNFRGAYEFVRSQDKNNSYEVGVTTSLALPRFLLPVNSDKVAMVRNKSTKIQLSASTQERPDYHRNLYGISYGYGWNNRMGAVFQFNPLDVNVVQVPWVNEQFLDSINNPYLRNSYESLMIIGLSTTYTHISNSKYQFPGRTFRIGFESSGNLINLFEKAITKIYSNDTLSYRTFLGLRYSQYVRATFDYSQRINLNEYNQIAWRFFAGVGIAYGNSDVIPFERRFFAGGSNSMRGWQVRTLGPGSSNYYHTLSSYPNQLGDIRLEANLEYRFNIWGGLNGAIFFDAGNIWMNSKARQSEEEAFRLKTFAQQIAFNTGAGLRWDFNFLLLRLDWGVKLHSPGMPAGERWFRQMGMADTALHFAIGLPF</sequence>
<name>A0A060REH9_9BACT</name>
<dbReference type="eggNOG" id="COG4775">
    <property type="taxonomic scope" value="Bacteria"/>
</dbReference>
<dbReference type="HOGENOM" id="CLU_010929_0_0_10"/>
<evidence type="ECO:0000259" key="7">
    <source>
        <dbReference type="Pfam" id="PF07244"/>
    </source>
</evidence>
<feature type="domain" description="POTRA" evidence="7">
    <location>
        <begin position="273"/>
        <end position="331"/>
    </location>
</feature>
<dbReference type="KEGG" id="rbc:BN938_3041"/>
<dbReference type="STRING" id="1433126.BN938_3041"/>
<keyword evidence="5" id="KW-0998">Cell outer membrane</keyword>
<organism evidence="8 9">
    <name type="scientific">Mucinivorans hirudinis</name>
    <dbReference type="NCBI Taxonomy" id="1433126"/>
    <lineage>
        <taxon>Bacteria</taxon>
        <taxon>Pseudomonadati</taxon>
        <taxon>Bacteroidota</taxon>
        <taxon>Bacteroidia</taxon>
        <taxon>Bacteroidales</taxon>
        <taxon>Rikenellaceae</taxon>
        <taxon>Mucinivorans</taxon>
    </lineage>
</organism>